<dbReference type="Proteomes" id="UP000321580">
    <property type="component" value="Unassembled WGS sequence"/>
</dbReference>
<name>A0A5C6RLB0_9BACT</name>
<dbReference type="AlphaFoldDB" id="A0A5C6RLB0"/>
<evidence type="ECO:0000313" key="1">
    <source>
        <dbReference type="EMBL" id="TXB62112.1"/>
    </source>
</evidence>
<comment type="caution">
    <text evidence="1">The sequence shown here is derived from an EMBL/GenBank/DDBJ whole genome shotgun (WGS) entry which is preliminary data.</text>
</comment>
<organism evidence="1 2">
    <name type="scientific">Phaeodactylibacter luteus</name>
    <dbReference type="NCBI Taxonomy" id="1564516"/>
    <lineage>
        <taxon>Bacteria</taxon>
        <taxon>Pseudomonadati</taxon>
        <taxon>Bacteroidota</taxon>
        <taxon>Saprospiria</taxon>
        <taxon>Saprospirales</taxon>
        <taxon>Haliscomenobacteraceae</taxon>
        <taxon>Phaeodactylibacter</taxon>
    </lineage>
</organism>
<dbReference type="EMBL" id="VOOR01000037">
    <property type="protein sequence ID" value="TXB62112.1"/>
    <property type="molecule type" value="Genomic_DNA"/>
</dbReference>
<gene>
    <name evidence="1" type="ORF">FRY97_15865</name>
</gene>
<reference evidence="1 2" key="1">
    <citation type="submission" date="2019-08" db="EMBL/GenBank/DDBJ databases">
        <title>Genome of Phaeodactylibacter luteus.</title>
        <authorList>
            <person name="Bowman J.P."/>
        </authorList>
    </citation>
    <scope>NUCLEOTIDE SEQUENCE [LARGE SCALE GENOMIC DNA]</scope>
    <source>
        <strain evidence="1 2">KCTC 42180</strain>
    </source>
</reference>
<keyword evidence="2" id="KW-1185">Reference proteome</keyword>
<sequence length="355" mass="41276">MNRYILILFLFFNFPLHSQSIWYDNAKVELETMLTGEQMPSFKNAVITVENAFLDGQLDIDDFGVQIAILKFLVQKKAQSIQIEYDKKDLDKVKNYASLFSVLKDTTILLVNSDTIFHTPYIYDFDDVFGSDDWQKMFVSKLLTTKKGNCHSLPYLYKILATEIGEDAHLALAPNHIYIKHRAEKCGMYNTELTSGTFPIDAWLMASGYISLESVQKGIYLDTLTEKESIALCVIDLAQGYNHKYPDNDGTFVIKCCALALQHFPDFVNALLLKAETRLKQLQAMQKKYGYTYLKEVTKLEEGMKFWDEMNSLYMKIYQLGYRQMPEQMYVEWLTSLKTEKEKYTNKQVEQMNRN</sequence>
<evidence type="ECO:0000313" key="2">
    <source>
        <dbReference type="Proteomes" id="UP000321580"/>
    </source>
</evidence>
<protein>
    <submittedName>
        <fullName evidence="1">Uncharacterized protein</fullName>
    </submittedName>
</protein>
<accession>A0A5C6RLB0</accession>
<dbReference type="OrthoDB" id="1041391at2"/>
<proteinExistence type="predicted"/>
<dbReference type="RefSeq" id="WP_147168543.1">
    <property type="nucleotide sequence ID" value="NZ_VOOR01000037.1"/>
</dbReference>